<dbReference type="Gene3D" id="1.20.5.170">
    <property type="match status" value="1"/>
</dbReference>
<dbReference type="OrthoDB" id="1939598at2759"/>
<feature type="compositionally biased region" description="Low complexity" evidence="7">
    <location>
        <begin position="527"/>
        <end position="548"/>
    </location>
</feature>
<gene>
    <name evidence="9" type="ORF">FA10DRAFT_269018</name>
</gene>
<feature type="domain" description="BZIP" evidence="8">
    <location>
        <begin position="462"/>
        <end position="521"/>
    </location>
</feature>
<feature type="region of interest" description="Disordered" evidence="7">
    <location>
        <begin position="518"/>
        <end position="548"/>
    </location>
</feature>
<protein>
    <recommendedName>
        <fullName evidence="8">BZIP domain-containing protein</fullName>
    </recommendedName>
</protein>
<dbReference type="GO" id="GO:0000977">
    <property type="term" value="F:RNA polymerase II transcription regulatory region sequence-specific DNA binding"/>
    <property type="evidence" value="ECO:0007669"/>
    <property type="project" value="TreeGrafter"/>
</dbReference>
<dbReference type="PANTHER" id="PTHR13044:SF14">
    <property type="entry name" value="CRYPTOCEPHAL, ISOFORM A"/>
    <property type="match status" value="1"/>
</dbReference>
<dbReference type="PANTHER" id="PTHR13044">
    <property type="entry name" value="ACTIVATING TRANSCRIPTION FACTOR ATF 4/5"/>
    <property type="match status" value="1"/>
</dbReference>
<feature type="region of interest" description="Disordered" evidence="7">
    <location>
        <begin position="439"/>
        <end position="483"/>
    </location>
</feature>
<dbReference type="GO" id="GO:0001228">
    <property type="term" value="F:DNA-binding transcription activator activity, RNA polymerase II-specific"/>
    <property type="evidence" value="ECO:0007669"/>
    <property type="project" value="TreeGrafter"/>
</dbReference>
<feature type="compositionally biased region" description="Low complexity" evidence="7">
    <location>
        <begin position="24"/>
        <end position="57"/>
    </location>
</feature>
<keyword evidence="6" id="KW-0175">Coiled coil</keyword>
<feature type="compositionally biased region" description="Low complexity" evidence="7">
    <location>
        <begin position="307"/>
        <end position="327"/>
    </location>
</feature>
<feature type="region of interest" description="Disordered" evidence="7">
    <location>
        <begin position="94"/>
        <end position="256"/>
    </location>
</feature>
<feature type="compositionally biased region" description="Low complexity" evidence="7">
    <location>
        <begin position="199"/>
        <end position="214"/>
    </location>
</feature>
<feature type="compositionally biased region" description="Low complexity" evidence="7">
    <location>
        <begin position="566"/>
        <end position="575"/>
    </location>
</feature>
<keyword evidence="5" id="KW-0539">Nucleus</keyword>
<evidence type="ECO:0000313" key="10">
    <source>
        <dbReference type="Proteomes" id="UP000245768"/>
    </source>
</evidence>
<dbReference type="Proteomes" id="UP000245768">
    <property type="component" value="Unassembled WGS sequence"/>
</dbReference>
<dbReference type="SUPFAM" id="SSF57959">
    <property type="entry name" value="Leucine zipper domain"/>
    <property type="match status" value="1"/>
</dbReference>
<dbReference type="InterPro" id="IPR004827">
    <property type="entry name" value="bZIP"/>
</dbReference>
<feature type="region of interest" description="Disordered" evidence="7">
    <location>
        <begin position="307"/>
        <end position="425"/>
    </location>
</feature>
<evidence type="ECO:0000256" key="3">
    <source>
        <dbReference type="ARBA" id="ARBA00023125"/>
    </source>
</evidence>
<feature type="compositionally biased region" description="Polar residues" evidence="7">
    <location>
        <begin position="329"/>
        <end position="348"/>
    </location>
</feature>
<dbReference type="SMART" id="SM00338">
    <property type="entry name" value="BRLZ"/>
    <property type="match status" value="1"/>
</dbReference>
<dbReference type="CDD" id="cd14705">
    <property type="entry name" value="bZIP_Zip1"/>
    <property type="match status" value="1"/>
</dbReference>
<evidence type="ECO:0000256" key="6">
    <source>
        <dbReference type="SAM" id="Coils"/>
    </source>
</evidence>
<evidence type="ECO:0000256" key="2">
    <source>
        <dbReference type="ARBA" id="ARBA00023015"/>
    </source>
</evidence>
<feature type="compositionally biased region" description="Low complexity" evidence="7">
    <location>
        <begin position="604"/>
        <end position="615"/>
    </location>
</feature>
<feature type="region of interest" description="Disordered" evidence="7">
    <location>
        <begin position="1"/>
        <end position="80"/>
    </location>
</feature>
<feature type="compositionally biased region" description="Basic and acidic residues" evidence="7">
    <location>
        <begin position="106"/>
        <end position="126"/>
    </location>
</feature>
<evidence type="ECO:0000259" key="8">
    <source>
        <dbReference type="PROSITE" id="PS50217"/>
    </source>
</evidence>
<evidence type="ECO:0000256" key="5">
    <source>
        <dbReference type="ARBA" id="ARBA00023242"/>
    </source>
</evidence>
<dbReference type="GeneID" id="37044490"/>
<accession>A0A316YFT8</accession>
<dbReference type="AlphaFoldDB" id="A0A316YFT8"/>
<dbReference type="PROSITE" id="PS00036">
    <property type="entry name" value="BZIP_BASIC"/>
    <property type="match status" value="1"/>
</dbReference>
<evidence type="ECO:0000313" key="9">
    <source>
        <dbReference type="EMBL" id="PWN87704.1"/>
    </source>
</evidence>
<dbReference type="STRING" id="215250.A0A316YFT8"/>
<feature type="coiled-coil region" evidence="6">
    <location>
        <begin position="483"/>
        <end position="517"/>
    </location>
</feature>
<dbReference type="GO" id="GO:0005634">
    <property type="term" value="C:nucleus"/>
    <property type="evidence" value="ECO:0007669"/>
    <property type="project" value="UniProtKB-SubCell"/>
</dbReference>
<keyword evidence="3" id="KW-0238">DNA-binding</keyword>
<keyword evidence="4" id="KW-0804">Transcription</keyword>
<dbReference type="Pfam" id="PF07716">
    <property type="entry name" value="bZIP_2"/>
    <property type="match status" value="1"/>
</dbReference>
<organism evidence="9 10">
    <name type="scientific">Acaromyces ingoldii</name>
    <dbReference type="NCBI Taxonomy" id="215250"/>
    <lineage>
        <taxon>Eukaryota</taxon>
        <taxon>Fungi</taxon>
        <taxon>Dikarya</taxon>
        <taxon>Basidiomycota</taxon>
        <taxon>Ustilaginomycotina</taxon>
        <taxon>Exobasidiomycetes</taxon>
        <taxon>Exobasidiales</taxon>
        <taxon>Cryptobasidiaceae</taxon>
        <taxon>Acaromyces</taxon>
    </lineage>
</organism>
<feature type="compositionally biased region" description="Basic and acidic residues" evidence="7">
    <location>
        <begin position="218"/>
        <end position="228"/>
    </location>
</feature>
<reference evidence="9 10" key="1">
    <citation type="journal article" date="2018" name="Mol. Biol. Evol.">
        <title>Broad Genomic Sampling Reveals a Smut Pathogenic Ancestry of the Fungal Clade Ustilaginomycotina.</title>
        <authorList>
            <person name="Kijpornyongpan T."/>
            <person name="Mondo S.J."/>
            <person name="Barry K."/>
            <person name="Sandor L."/>
            <person name="Lee J."/>
            <person name="Lipzen A."/>
            <person name="Pangilinan J."/>
            <person name="LaButti K."/>
            <person name="Hainaut M."/>
            <person name="Henrissat B."/>
            <person name="Grigoriev I.V."/>
            <person name="Spatafora J.W."/>
            <person name="Aime M.C."/>
        </authorList>
    </citation>
    <scope>NUCLEOTIDE SEQUENCE [LARGE SCALE GENOMIC DNA]</scope>
    <source>
        <strain evidence="9 10">MCA 4198</strain>
    </source>
</reference>
<evidence type="ECO:0000256" key="4">
    <source>
        <dbReference type="ARBA" id="ARBA00023163"/>
    </source>
</evidence>
<feature type="compositionally biased region" description="Basic and acidic residues" evidence="7">
    <location>
        <begin position="164"/>
        <end position="173"/>
    </location>
</feature>
<keyword evidence="10" id="KW-1185">Reference proteome</keyword>
<evidence type="ECO:0000256" key="1">
    <source>
        <dbReference type="ARBA" id="ARBA00004123"/>
    </source>
</evidence>
<dbReference type="RefSeq" id="XP_025374902.1">
    <property type="nucleotide sequence ID" value="XM_025522574.1"/>
</dbReference>
<sequence>MSSFDDPSSFLFGLNQFPTPPQDSNHQSGSSSHNHHTNPSTNGPGTAATTAASTPANLRLDPFAGATGAEHGDPSDVLDGAGFADQLALWTNANFSFDGPTGHALLGDEDKEKEEAAAKKDEEEKRAGKRPRNNNNHNDDEFLGAAGNGKARQRDPSSPLDANEPTHQRHKEQAALQQQQHYFAPPTSRADEGRRPGYANNAAMPSAGGAPPSSDRGTAADRGNDQQHLHQQQPLPQGMPAFSHQPFAPGAAFSGQQQAPQLDLTSILALQQLLSSNPLALAGLSGLSPGLNLNSIQGILQAQQALPQQQEQQQQQQPFAAGQSPQFWPSFNPQLTSPTFSTALNSLPGSAAPGHHGHGHDDDDEVNERELANSKAQSANRKKPSLGKAAARDNHDRHDSPSSSDGDKRNSMSDSSSSKTKSERAAILAEKAALRDEIPPLQLIDTGNPEADAEANRVAIEEDKRRRNTAASARFRVKKKQREAALEAHTKELTDKVDSLQREMEKLRNENTWLKGLIQVRPANADASGSASSPQSPSAGSNVQQQQQAINALHQMQVQIQAAAAAAAAHQQQQQSPHNKTHLSPILSRQRDTGVRPRGVGTNAEASSSSAAAHEAGSKRDRED</sequence>
<comment type="subcellular location">
    <subcellularLocation>
        <location evidence="1">Nucleus</location>
    </subcellularLocation>
</comment>
<evidence type="ECO:0000256" key="7">
    <source>
        <dbReference type="SAM" id="MobiDB-lite"/>
    </source>
</evidence>
<feature type="compositionally biased region" description="Basic and acidic residues" evidence="7">
    <location>
        <begin position="390"/>
        <end position="411"/>
    </location>
</feature>
<keyword evidence="2" id="KW-0805">Transcription regulation</keyword>
<dbReference type="InterPro" id="IPR046347">
    <property type="entry name" value="bZIP_sf"/>
</dbReference>
<dbReference type="InParanoid" id="A0A316YFT8"/>
<feature type="region of interest" description="Disordered" evidence="7">
    <location>
        <begin position="566"/>
        <end position="624"/>
    </location>
</feature>
<proteinExistence type="predicted"/>
<dbReference type="EMBL" id="KZ819639">
    <property type="protein sequence ID" value="PWN87704.1"/>
    <property type="molecule type" value="Genomic_DNA"/>
</dbReference>
<name>A0A316YFT8_9BASI</name>
<dbReference type="PROSITE" id="PS50217">
    <property type="entry name" value="BZIP"/>
    <property type="match status" value="1"/>
</dbReference>